<evidence type="ECO:0000256" key="3">
    <source>
        <dbReference type="ARBA" id="ARBA00022553"/>
    </source>
</evidence>
<dbReference type="GO" id="GO:0098882">
    <property type="term" value="F:structural constituent of presynaptic active zone"/>
    <property type="evidence" value="ECO:0000318"/>
    <property type="project" value="GO_Central"/>
</dbReference>
<dbReference type="GO" id="GO:0048790">
    <property type="term" value="P:maintenance of presynaptic active zone structure"/>
    <property type="evidence" value="ECO:0000318"/>
    <property type="project" value="GO_Central"/>
</dbReference>
<evidence type="ECO:0008006" key="13">
    <source>
        <dbReference type="Google" id="ProtNLM"/>
    </source>
</evidence>
<keyword evidence="12" id="KW-1185">Reference proteome</keyword>
<evidence type="ECO:0000256" key="4">
    <source>
        <dbReference type="ARBA" id="ARBA00023018"/>
    </source>
</evidence>
<feature type="coiled-coil region" evidence="9">
    <location>
        <begin position="122"/>
        <end position="149"/>
    </location>
</feature>
<evidence type="ECO:0000256" key="2">
    <source>
        <dbReference type="ARBA" id="ARBA00022490"/>
    </source>
</evidence>
<organism evidence="11 12">
    <name type="scientific">Ciona intestinalis</name>
    <name type="common">Transparent sea squirt</name>
    <name type="synonym">Ascidia intestinalis</name>
    <dbReference type="NCBI Taxonomy" id="7719"/>
    <lineage>
        <taxon>Eukaryota</taxon>
        <taxon>Metazoa</taxon>
        <taxon>Chordata</taxon>
        <taxon>Tunicata</taxon>
        <taxon>Ascidiacea</taxon>
        <taxon>Phlebobranchia</taxon>
        <taxon>Cionidae</taxon>
        <taxon>Ciona</taxon>
    </lineage>
</organism>
<dbReference type="Gene3D" id="1.20.5.340">
    <property type="match status" value="1"/>
</dbReference>
<evidence type="ECO:0000256" key="6">
    <source>
        <dbReference type="ARBA" id="ARBA00023212"/>
    </source>
</evidence>
<dbReference type="InterPro" id="IPR019323">
    <property type="entry name" value="ELKS/CAST"/>
</dbReference>
<dbReference type="AlphaFoldDB" id="F6SDZ0"/>
<evidence type="ECO:0000313" key="11">
    <source>
        <dbReference type="Ensembl" id="ENSCINP00000000757.3"/>
    </source>
</evidence>
<keyword evidence="5 9" id="KW-0175">Coiled coil</keyword>
<reference evidence="11" key="3">
    <citation type="submission" date="2025-09" db="UniProtKB">
        <authorList>
            <consortium name="Ensembl"/>
        </authorList>
    </citation>
    <scope>IDENTIFICATION</scope>
</reference>
<protein>
    <recommendedName>
        <fullName evidence="13">ELKS/Rab6-interacting/CAST family member 1</fullName>
    </recommendedName>
</protein>
<evidence type="ECO:0000256" key="7">
    <source>
        <dbReference type="ARBA" id="ARBA00023273"/>
    </source>
</evidence>
<dbReference type="FunCoup" id="F6SDZ0">
    <property type="interactions" value="9"/>
</dbReference>
<dbReference type="Proteomes" id="UP000008144">
    <property type="component" value="Unassembled WGS sequence"/>
</dbReference>
<dbReference type="GO" id="GO:0005856">
    <property type="term" value="C:cytoskeleton"/>
    <property type="evidence" value="ECO:0007669"/>
    <property type="project" value="UniProtKB-SubCell"/>
</dbReference>
<dbReference type="PANTHER" id="PTHR18861">
    <property type="entry name" value="ELKS/RAB6-INTERACTING/CAST PROTEIN"/>
    <property type="match status" value="1"/>
</dbReference>
<feature type="coiled-coil region" evidence="9">
    <location>
        <begin position="236"/>
        <end position="375"/>
    </location>
</feature>
<dbReference type="GO" id="GO:0030424">
    <property type="term" value="C:axon"/>
    <property type="evidence" value="ECO:0007669"/>
    <property type="project" value="UniProtKB-SubCell"/>
</dbReference>
<dbReference type="PANTHER" id="PTHR18861:SF0">
    <property type="entry name" value="BRUCHPILOT, ISOFORM J"/>
    <property type="match status" value="1"/>
</dbReference>
<dbReference type="HOGENOM" id="CLU_009304_0_0_1"/>
<dbReference type="GO" id="GO:0098831">
    <property type="term" value="C:presynaptic active zone cytoplasmic component"/>
    <property type="evidence" value="ECO:0000318"/>
    <property type="project" value="GO_Central"/>
</dbReference>
<reference evidence="11" key="2">
    <citation type="submission" date="2025-08" db="UniProtKB">
        <authorList>
            <consortium name="Ensembl"/>
        </authorList>
    </citation>
    <scope>IDENTIFICATION</scope>
</reference>
<evidence type="ECO:0000256" key="1">
    <source>
        <dbReference type="ARBA" id="ARBA00004245"/>
    </source>
</evidence>
<feature type="coiled-coil region" evidence="9">
    <location>
        <begin position="439"/>
        <end position="491"/>
    </location>
</feature>
<evidence type="ECO:0000256" key="10">
    <source>
        <dbReference type="SAM" id="MobiDB-lite"/>
    </source>
</evidence>
<dbReference type="SUPFAM" id="SSF57997">
    <property type="entry name" value="Tropomyosin"/>
    <property type="match status" value="1"/>
</dbReference>
<evidence type="ECO:0000313" key="12">
    <source>
        <dbReference type="Proteomes" id="UP000008144"/>
    </source>
</evidence>
<sequence>SLRSSGGDFILQLQQDLESLRREIDIKESKLQSNMNSIKTFWSPELKKERALRKEERNQIVTLKEQLKVTQEENQHLHLTTQALQDELRAQRDLNQLLHEDFVTSPSDGGDKESTRIMQDNYDRLLRENELLQSTMEELESRIEAQRQTLGTRDESVRKLLEMLQCKGLPKSDDEGLNVEVDSMKAQIIGYQSRLGHMESLLHDKNIEYDVILTIVMSQNRCLDGNEETSTIHKVIDAKEAKISSLERMNREVELELESTKHEADIIMTQHREDVKQLEAVKSHSDFMKNKVDQLKSDVQKKETEIVTLQTRLDTLNNQQSDNRQHIDVLKESLNAKDQRASVLQSEVDSLRNRLDEKQRILDEKQDYLLRLQEDKSCDASELSHLRDTLDVKDRKILVLHKKIESLSEVVRERDGMLEEKKRALVALEEDSCTSDSALTTMEEALADKDKIVEALQHEISLLRQQLRDESADLNQQLKNAEQQLDCSRRDVTERETSISELQEQATSLASSIVKKDSFIKQLEINIQKHTEDFNRLQNQHKKAQQQAMTETTKEEFNLKIRNLEIEVQSKVDEASRCQGDLDRLLGILKETENEKHSKDEKISAMEKLTTRKHKEQTMKIKSLQTEMIEEARRKGAAQDRDVAKYLLAELVAEFTKTKQVLEETGMRVASMEVMVESKDRMLEKLRGERRKQMEEALEMKQEALLAAISEKDSNIALLELSQPRKKSNADEVCLLRREKDALVQQLKQQTQNRLKLMQEDSDIASDAKRSDAKRKTRNKEEDGIWA</sequence>
<evidence type="ECO:0000256" key="9">
    <source>
        <dbReference type="SAM" id="Coils"/>
    </source>
</evidence>
<keyword evidence="6" id="KW-0206">Cytoskeleton</keyword>
<accession>F6SDZ0</accession>
<feature type="coiled-coil region" evidence="9">
    <location>
        <begin position="10"/>
        <end position="73"/>
    </location>
</feature>
<feature type="coiled-coil region" evidence="9">
    <location>
        <begin position="676"/>
        <end position="711"/>
    </location>
</feature>
<comment type="subcellular location">
    <subcellularLocation>
        <location evidence="1">Cytoplasm</location>
        <location evidence="1">Cytoskeleton</location>
    </subcellularLocation>
    <subcellularLocation>
        <location evidence="8">Presynapse</location>
    </subcellularLocation>
</comment>
<dbReference type="OMA" id="IVTHENF"/>
<keyword evidence="3" id="KW-0597">Phosphoprotein</keyword>
<keyword evidence="7" id="KW-0966">Cell projection</keyword>
<feature type="region of interest" description="Disordered" evidence="10">
    <location>
        <begin position="748"/>
        <end position="787"/>
    </location>
</feature>
<dbReference type="GeneTree" id="ENSGT00650000093320"/>
<keyword evidence="2" id="KW-0963">Cytoplasm</keyword>
<dbReference type="STRING" id="7719.ENSCINP00000000757"/>
<dbReference type="Ensembl" id="ENSCINT00000000757.3">
    <property type="protein sequence ID" value="ENSCINP00000000757.3"/>
    <property type="gene ID" value="ENSCING00000000409.3"/>
</dbReference>
<name>F6SDZ0_CIOIN</name>
<dbReference type="Pfam" id="PF10174">
    <property type="entry name" value="Cast"/>
    <property type="match status" value="1"/>
</dbReference>
<keyword evidence="4" id="KW-0770">Synapse</keyword>
<evidence type="ECO:0000256" key="8">
    <source>
        <dbReference type="ARBA" id="ARBA00034106"/>
    </source>
</evidence>
<proteinExistence type="predicted"/>
<dbReference type="InParanoid" id="F6SDZ0"/>
<reference evidence="12" key="1">
    <citation type="journal article" date="2002" name="Science">
        <title>The draft genome of Ciona intestinalis: insights into chordate and vertebrate origins.</title>
        <authorList>
            <person name="Dehal P."/>
            <person name="Satou Y."/>
            <person name="Campbell R.K."/>
            <person name="Chapman J."/>
            <person name="Degnan B."/>
            <person name="De Tomaso A."/>
            <person name="Davidson B."/>
            <person name="Di Gregorio A."/>
            <person name="Gelpke M."/>
            <person name="Goodstein D.M."/>
            <person name="Harafuji N."/>
            <person name="Hastings K.E."/>
            <person name="Ho I."/>
            <person name="Hotta K."/>
            <person name="Huang W."/>
            <person name="Kawashima T."/>
            <person name="Lemaire P."/>
            <person name="Martinez D."/>
            <person name="Meinertzhagen I.A."/>
            <person name="Necula S."/>
            <person name="Nonaka M."/>
            <person name="Putnam N."/>
            <person name="Rash S."/>
            <person name="Saiga H."/>
            <person name="Satake M."/>
            <person name="Terry A."/>
            <person name="Yamada L."/>
            <person name="Wang H.G."/>
            <person name="Awazu S."/>
            <person name="Azumi K."/>
            <person name="Boore J."/>
            <person name="Branno M."/>
            <person name="Chin-Bow S."/>
            <person name="DeSantis R."/>
            <person name="Doyle S."/>
            <person name="Francino P."/>
            <person name="Keys D.N."/>
            <person name="Haga S."/>
            <person name="Hayashi H."/>
            <person name="Hino K."/>
            <person name="Imai K.S."/>
            <person name="Inaba K."/>
            <person name="Kano S."/>
            <person name="Kobayashi K."/>
            <person name="Kobayashi M."/>
            <person name="Lee B.I."/>
            <person name="Makabe K.W."/>
            <person name="Manohar C."/>
            <person name="Matassi G."/>
            <person name="Medina M."/>
            <person name="Mochizuki Y."/>
            <person name="Mount S."/>
            <person name="Morishita T."/>
            <person name="Miura S."/>
            <person name="Nakayama A."/>
            <person name="Nishizaka S."/>
            <person name="Nomoto H."/>
            <person name="Ohta F."/>
            <person name="Oishi K."/>
            <person name="Rigoutsos I."/>
            <person name="Sano M."/>
            <person name="Sasaki A."/>
            <person name="Sasakura Y."/>
            <person name="Shoguchi E."/>
            <person name="Shin-i T."/>
            <person name="Spagnuolo A."/>
            <person name="Stainier D."/>
            <person name="Suzuki M.M."/>
            <person name="Tassy O."/>
            <person name="Takatori N."/>
            <person name="Tokuoka M."/>
            <person name="Yagi K."/>
            <person name="Yoshizaki F."/>
            <person name="Wada S."/>
            <person name="Zhang C."/>
            <person name="Hyatt P.D."/>
            <person name="Larimer F."/>
            <person name="Detter C."/>
            <person name="Doggett N."/>
            <person name="Glavina T."/>
            <person name="Hawkins T."/>
            <person name="Richardson P."/>
            <person name="Lucas S."/>
            <person name="Kohara Y."/>
            <person name="Levine M."/>
            <person name="Satoh N."/>
            <person name="Rokhsar D.S."/>
        </authorList>
    </citation>
    <scope>NUCLEOTIDE SEQUENCE [LARGE SCALE GENOMIC DNA]</scope>
</reference>
<feature type="coiled-coil region" evidence="9">
    <location>
        <begin position="520"/>
        <end position="609"/>
    </location>
</feature>
<evidence type="ECO:0000256" key="5">
    <source>
        <dbReference type="ARBA" id="ARBA00023054"/>
    </source>
</evidence>